<dbReference type="Proteomes" id="UP001432322">
    <property type="component" value="Unassembled WGS sequence"/>
</dbReference>
<gene>
    <name evidence="1" type="ORF">PFISCL1PPCAC_5491</name>
</gene>
<dbReference type="EMBL" id="BTSY01000002">
    <property type="protein sequence ID" value="GMT14194.1"/>
    <property type="molecule type" value="Genomic_DNA"/>
</dbReference>
<protein>
    <submittedName>
        <fullName evidence="1">Uncharacterized protein</fullName>
    </submittedName>
</protein>
<accession>A0AAV5V414</accession>
<name>A0AAV5V414_9BILA</name>
<reference evidence="1" key="1">
    <citation type="submission" date="2023-10" db="EMBL/GenBank/DDBJ databases">
        <title>Genome assembly of Pristionchus species.</title>
        <authorList>
            <person name="Yoshida K."/>
            <person name="Sommer R.J."/>
        </authorList>
    </citation>
    <scope>NUCLEOTIDE SEQUENCE</scope>
    <source>
        <strain evidence="1">RS5133</strain>
    </source>
</reference>
<keyword evidence="2" id="KW-1185">Reference proteome</keyword>
<evidence type="ECO:0000313" key="1">
    <source>
        <dbReference type="EMBL" id="GMT14194.1"/>
    </source>
</evidence>
<evidence type="ECO:0000313" key="2">
    <source>
        <dbReference type="Proteomes" id="UP001432322"/>
    </source>
</evidence>
<comment type="caution">
    <text evidence="1">The sequence shown here is derived from an EMBL/GenBank/DDBJ whole genome shotgun (WGS) entry which is preliminary data.</text>
</comment>
<sequence length="132" mass="15298">FGNGDSEMMIGYFVREFYGDNKTFQKMLREWIYQPGKAILFVSREKAEIIITQSRFHSTAFNDELRDIDTRWTIPISYTVNGIRNSSAFRSRDHSISIPINDNSSFSIDAPYGQLYSVYFTNPRMILGDDGK</sequence>
<dbReference type="Gene3D" id="2.60.40.1910">
    <property type="match status" value="1"/>
</dbReference>
<dbReference type="AlphaFoldDB" id="A0AAV5V414"/>
<feature type="non-terminal residue" evidence="1">
    <location>
        <position position="1"/>
    </location>
</feature>
<proteinExistence type="predicted"/>
<organism evidence="1 2">
    <name type="scientific">Pristionchus fissidentatus</name>
    <dbReference type="NCBI Taxonomy" id="1538716"/>
    <lineage>
        <taxon>Eukaryota</taxon>
        <taxon>Metazoa</taxon>
        <taxon>Ecdysozoa</taxon>
        <taxon>Nematoda</taxon>
        <taxon>Chromadorea</taxon>
        <taxon>Rhabditida</taxon>
        <taxon>Rhabditina</taxon>
        <taxon>Diplogasteromorpha</taxon>
        <taxon>Diplogasteroidea</taxon>
        <taxon>Neodiplogasteridae</taxon>
        <taxon>Pristionchus</taxon>
    </lineage>
</organism>